<feature type="compositionally biased region" description="Polar residues" evidence="1">
    <location>
        <begin position="65"/>
        <end position="75"/>
    </location>
</feature>
<reference evidence="2" key="1">
    <citation type="journal article" date="2015" name="PLoS ONE">
        <title>Comprehensive Evaluation of Toxoplasma gondii VEG and Neospora caninum LIV Genomes with Tachyzoite Stage Transcriptome and Proteome Defines Novel Transcript Features.</title>
        <authorList>
            <person name="Ramaprasad A."/>
            <person name="Mourier T."/>
            <person name="Naeem R."/>
            <person name="Malas T.B."/>
            <person name="Moussa E."/>
            <person name="Panigrahi A."/>
            <person name="Vermont S.J."/>
            <person name="Otto T.D."/>
            <person name="Wastling J."/>
            <person name="Pain A."/>
        </authorList>
    </citation>
    <scope>NUCLEOTIDE SEQUENCE</scope>
    <source>
        <strain evidence="2">Liverpool</strain>
    </source>
</reference>
<feature type="region of interest" description="Disordered" evidence="1">
    <location>
        <begin position="65"/>
        <end position="217"/>
    </location>
</feature>
<feature type="compositionally biased region" description="Polar residues" evidence="1">
    <location>
        <begin position="392"/>
        <end position="410"/>
    </location>
</feature>
<protein>
    <submittedName>
        <fullName evidence="2">Uncharacterized protein</fullName>
    </submittedName>
</protein>
<evidence type="ECO:0000313" key="2">
    <source>
        <dbReference type="EMBL" id="CEL65117.1"/>
    </source>
</evidence>
<feature type="compositionally biased region" description="Polar residues" evidence="1">
    <location>
        <begin position="202"/>
        <end position="217"/>
    </location>
</feature>
<proteinExistence type="predicted"/>
<feature type="compositionally biased region" description="Low complexity" evidence="1">
    <location>
        <begin position="266"/>
        <end position="276"/>
    </location>
</feature>
<dbReference type="EMBL" id="LN714478">
    <property type="protein sequence ID" value="CEL65117.1"/>
    <property type="molecule type" value="Genomic_DNA"/>
</dbReference>
<feature type="region of interest" description="Disordered" evidence="1">
    <location>
        <begin position="517"/>
        <end position="626"/>
    </location>
</feature>
<feature type="region of interest" description="Disordered" evidence="1">
    <location>
        <begin position="752"/>
        <end position="1008"/>
    </location>
</feature>
<feature type="region of interest" description="Disordered" evidence="1">
    <location>
        <begin position="1060"/>
        <end position="1108"/>
    </location>
</feature>
<name>A0A0F7U9Q9_NEOCL</name>
<feature type="compositionally biased region" description="Basic and acidic residues" evidence="1">
    <location>
        <begin position="772"/>
        <end position="784"/>
    </location>
</feature>
<feature type="region of interest" description="Disordered" evidence="1">
    <location>
        <begin position="437"/>
        <end position="456"/>
    </location>
</feature>
<feature type="region of interest" description="Disordered" evidence="1">
    <location>
        <begin position="471"/>
        <end position="502"/>
    </location>
</feature>
<gene>
    <name evidence="2" type="ORF">BN1204_009760</name>
</gene>
<accession>A0A0F7U9Q9</accession>
<feature type="compositionally biased region" description="Basic and acidic residues" evidence="1">
    <location>
        <begin position="819"/>
        <end position="831"/>
    </location>
</feature>
<feature type="region of interest" description="Disordered" evidence="1">
    <location>
        <begin position="384"/>
        <end position="425"/>
    </location>
</feature>
<sequence length="1262" mass="135553">MISQVHPSPVFPVQGHEESVCVFARAPRQTPVPSTGPSRICHTTVRREFCSTLSRHVPPRLEATVFQTQQQSSWQPCRPADLPQAGLRPPSGHSDSQTGSSGDGSAATVSKGHRQVALFPIGSNASRTVSGPGDEHVAPGRVGPSRGIAQPRPALSELCRFNGTGSSSDRPGPVEPASMSEHTPAHGHSYFPAGLNLRRDSTTAGNPRSLSKSVHSTSHAEFTEYFGDPGSCGRTAPYCPAYLKTTRSNGCDHSSVERAEFRLSSASATSLSSPLSQQVSGRSRTASPLEGSGLFFSSCPASAGARRFQKNETASRYVRGRWRSPGASICHPIPSCGGAEDEAVHLNLERRTPFDGGQLAVDRRPRHSGTNRFATAIQRHIERMSRGRAPATRNSSEQGLPQAQTNAADSKSSAGRTLGGGGAGKLATGAVLRSRFFSRNGSRGTPRGPEEASIGDFEEVLNSLVPTWSAAEDEKVQKPKRSAARAGNSPHFPADDRSSGLRERQIFTANDRTFMAGELSVRPRSRRSGSQVVKSCQSNVTSGSSEAPNMSSGRRQSPPRDGGSPVTITGLREATPPPKCRERQSEGTSRSPSVSGNPRDRSASRCPNRAGENLLHTKTQLHDKIPAQTRKVVARTASVSRVYEKDRSADPPVLHRPRSVCRVSRSPINGRRAANMSPTEAVFARQARSMSNFSARDRRNEVRCESRSRGVQAGLESAVLRRPFGALSNPGGLLTGTQLSLERDNVKPRSLFLHGTKGYSRNSIGGRPRKAQMREVEEPDKAPREASPPASGYRSGQSVDRENAKSSCCRRALSGSSKGIDKGEKRKDPPKLPHFRSGSHSCSSTGARHSKGEPRVERPVMKASRERSCSRQRLAEELAEGTPHASKQEEVAGALQLLPEVLPSSRRKRTGGSDSKDVDYSTVSCCSFDAEDENEKGQSGTAQKATASSRCSISASTEWDPDGSSECMSEDEGTSSSELTKEGSLESDSGLDNCPHSTQTSVDERSHAVVPHAERAETFLNNLANLRSILRETDPTARRAKVDKMHAQLIGQRDKSELHAGLSVEMNSDVRRDKANPRALHGLGDTAADDAKSTQERPGATGSGFASEARLSSRIKLAQLKADLRLHVDSLLAKVQLDRPLRDALRAGLSEGAAVLEPTVLARRDSHVSPCLRGKEEELLEDVPVSTSEPIAHMHSSSNGHGLDLSFMHSRPGYHSELEPLPAGRFALDTILEDEEGSLSGNQDVKDTAEDHALVIATCVSS</sequence>
<feature type="compositionally biased region" description="Low complexity" evidence="1">
    <location>
        <begin position="91"/>
        <end position="110"/>
    </location>
</feature>
<feature type="compositionally biased region" description="Polar residues" evidence="1">
    <location>
        <begin position="937"/>
        <end position="957"/>
    </location>
</feature>
<feature type="compositionally biased region" description="Acidic residues" evidence="1">
    <location>
        <begin position="959"/>
        <end position="973"/>
    </location>
</feature>
<feature type="compositionally biased region" description="Basic and acidic residues" evidence="1">
    <location>
        <begin position="850"/>
        <end position="876"/>
    </location>
</feature>
<evidence type="ECO:0000256" key="1">
    <source>
        <dbReference type="SAM" id="MobiDB-lite"/>
    </source>
</evidence>
<feature type="compositionally biased region" description="Basic and acidic residues" evidence="1">
    <location>
        <begin position="493"/>
        <end position="502"/>
    </location>
</feature>
<feature type="compositionally biased region" description="Polar residues" evidence="1">
    <location>
        <begin position="586"/>
        <end position="596"/>
    </location>
</feature>
<dbReference type="AlphaFoldDB" id="A0A0F7U9Q9"/>
<feature type="compositionally biased region" description="Polar residues" evidence="1">
    <location>
        <begin position="277"/>
        <end position="286"/>
    </location>
</feature>
<feature type="compositionally biased region" description="Polar residues" evidence="1">
    <location>
        <begin position="838"/>
        <end position="847"/>
    </location>
</feature>
<feature type="region of interest" description="Disordered" evidence="1">
    <location>
        <begin position="266"/>
        <end position="287"/>
    </location>
</feature>
<organism evidence="2">
    <name type="scientific">Neospora caninum (strain Liverpool)</name>
    <dbReference type="NCBI Taxonomy" id="572307"/>
    <lineage>
        <taxon>Eukaryota</taxon>
        <taxon>Sar</taxon>
        <taxon>Alveolata</taxon>
        <taxon>Apicomplexa</taxon>
        <taxon>Conoidasida</taxon>
        <taxon>Coccidia</taxon>
        <taxon>Eucoccidiorida</taxon>
        <taxon>Eimeriorina</taxon>
        <taxon>Sarcocystidae</taxon>
        <taxon>Neospora</taxon>
    </lineage>
</organism>
<feature type="compositionally biased region" description="Polar residues" evidence="1">
    <location>
        <begin position="528"/>
        <end position="555"/>
    </location>
</feature>